<evidence type="ECO:0000259" key="10">
    <source>
        <dbReference type="Pfam" id="PF00696"/>
    </source>
</evidence>
<dbReference type="GO" id="GO:0005737">
    <property type="term" value="C:cytoplasm"/>
    <property type="evidence" value="ECO:0007669"/>
    <property type="project" value="UniProtKB-SubCell"/>
</dbReference>
<keyword evidence="12" id="KW-1185">Reference proteome</keyword>
<comment type="function">
    <text evidence="9">Catalyzes the ATP-dependent phosphorylation of N-acetyl-L-glutamate.</text>
</comment>
<dbReference type="InterPro" id="IPR036393">
    <property type="entry name" value="AceGlu_kinase-like_sf"/>
</dbReference>
<evidence type="ECO:0000256" key="7">
    <source>
        <dbReference type="ARBA" id="ARBA00022840"/>
    </source>
</evidence>
<keyword evidence="5 9" id="KW-0547">Nucleotide-binding</keyword>
<comment type="caution">
    <text evidence="11">The sequence shown here is derived from an EMBL/GenBank/DDBJ whole genome shotgun (WGS) entry which is preliminary data.</text>
</comment>
<dbReference type="SUPFAM" id="SSF53633">
    <property type="entry name" value="Carbamate kinase-like"/>
    <property type="match status" value="1"/>
</dbReference>
<keyword evidence="7 9" id="KW-0067">ATP-binding</keyword>
<keyword evidence="6 9" id="KW-0418">Kinase</keyword>
<feature type="binding site" evidence="9">
    <location>
        <begin position="71"/>
        <end position="72"/>
    </location>
    <ligand>
        <name>substrate</name>
    </ligand>
</feature>
<keyword evidence="2 9" id="KW-0055">Arginine biosynthesis</keyword>
<dbReference type="EC" id="2.7.2.8" evidence="9"/>
<dbReference type="PRINTS" id="PR00474">
    <property type="entry name" value="GLU5KINASE"/>
</dbReference>
<dbReference type="InterPro" id="IPR037528">
    <property type="entry name" value="ArgB"/>
</dbReference>
<dbReference type="GO" id="GO:0042450">
    <property type="term" value="P:L-arginine biosynthetic process via ornithine"/>
    <property type="evidence" value="ECO:0007669"/>
    <property type="project" value="UniProtKB-UniRule"/>
</dbReference>
<keyword evidence="4 9" id="KW-0808">Transferase</keyword>
<feature type="binding site" evidence="9">
    <location>
        <position position="188"/>
    </location>
    <ligand>
        <name>substrate</name>
    </ligand>
</feature>
<comment type="pathway">
    <text evidence="1 9">Amino-acid biosynthesis; L-arginine biosynthesis; N(2)-acetyl-L-ornithine from L-glutamate: step 2/4.</text>
</comment>
<dbReference type="PIRSF" id="PIRSF000728">
    <property type="entry name" value="NAGK"/>
    <property type="match status" value="1"/>
</dbReference>
<comment type="similarity">
    <text evidence="9">Belongs to the acetylglutamate kinase family. ArgB subfamily.</text>
</comment>
<dbReference type="Proteomes" id="UP000294743">
    <property type="component" value="Unassembled WGS sequence"/>
</dbReference>
<keyword evidence="9" id="KW-0963">Cytoplasm</keyword>
<evidence type="ECO:0000256" key="4">
    <source>
        <dbReference type="ARBA" id="ARBA00022679"/>
    </source>
</evidence>
<evidence type="ECO:0000256" key="2">
    <source>
        <dbReference type="ARBA" id="ARBA00022571"/>
    </source>
</evidence>
<reference evidence="11 12" key="1">
    <citation type="submission" date="2019-03" db="EMBL/GenBank/DDBJ databases">
        <title>Genomic Encyclopedia of Type Strains, Phase IV (KMG-IV): sequencing the most valuable type-strain genomes for metagenomic binning, comparative biology and taxonomic classification.</title>
        <authorList>
            <person name="Goeker M."/>
        </authorList>
    </citation>
    <scope>NUCLEOTIDE SEQUENCE [LARGE SCALE GENOMIC DNA]</scope>
    <source>
        <strain evidence="11 12">DSM 28867</strain>
    </source>
</reference>
<dbReference type="GO" id="GO:0003991">
    <property type="term" value="F:acetylglutamate kinase activity"/>
    <property type="evidence" value="ECO:0007669"/>
    <property type="project" value="UniProtKB-UniRule"/>
</dbReference>
<feature type="site" description="Transition state stabilizer" evidence="9">
    <location>
        <position position="36"/>
    </location>
</feature>
<feature type="domain" description="Aspartate/glutamate/uridylate kinase" evidence="10">
    <location>
        <begin position="31"/>
        <end position="270"/>
    </location>
</feature>
<gene>
    <name evidence="9" type="primary">argB</name>
    <name evidence="11" type="ORF">EDD63_10774</name>
</gene>
<dbReference type="EMBL" id="SODD01000007">
    <property type="protein sequence ID" value="TDW24921.1"/>
    <property type="molecule type" value="Genomic_DNA"/>
</dbReference>
<dbReference type="PANTHER" id="PTHR23342">
    <property type="entry name" value="N-ACETYLGLUTAMATE SYNTHASE"/>
    <property type="match status" value="1"/>
</dbReference>
<evidence type="ECO:0000256" key="1">
    <source>
        <dbReference type="ARBA" id="ARBA00004828"/>
    </source>
</evidence>
<dbReference type="InterPro" id="IPR001057">
    <property type="entry name" value="Glu/AcGlu_kinase"/>
</dbReference>
<evidence type="ECO:0000256" key="6">
    <source>
        <dbReference type="ARBA" id="ARBA00022777"/>
    </source>
</evidence>
<sequence>MRGETKMMKDAIKEAEILSQALPYIQEYSDKIIVVKYGGNAMKNEELKQNVMTDIVLLSEIGIKVVLVHGGGPAINHMLQKVGIEPKFVDGLRYTDKDTMEVVQMVLAGQTNKELVSILNGKGATAVGLSGMDAKLIKAKKYEANGKDLGFVGEVEQIHAKSILDVLAHGYIPVIASVGVDDEGQAYNINADIAASSIAQALNAENMILVSDVPGILEDPKDERSLYSNIYFDQIDELIASDFISGGMIPKVECIKTALDGGVKKSCIIDGRIPHSILIEILSQQGIGTLFKKRGIYE</sequence>
<dbReference type="Gene3D" id="3.40.1160.10">
    <property type="entry name" value="Acetylglutamate kinase-like"/>
    <property type="match status" value="1"/>
</dbReference>
<evidence type="ECO:0000313" key="11">
    <source>
        <dbReference type="EMBL" id="TDW24921.1"/>
    </source>
</evidence>
<dbReference type="UniPathway" id="UPA00068">
    <property type="reaction ID" value="UER00107"/>
</dbReference>
<dbReference type="Pfam" id="PF00696">
    <property type="entry name" value="AA_kinase"/>
    <property type="match status" value="1"/>
</dbReference>
<accession>A0A4R8A5B9</accession>
<keyword evidence="3 9" id="KW-0028">Amino-acid biosynthesis</keyword>
<dbReference type="InterPro" id="IPR001048">
    <property type="entry name" value="Asp/Glu/Uridylate_kinase"/>
</dbReference>
<comment type="catalytic activity">
    <reaction evidence="8 9">
        <text>N-acetyl-L-glutamate + ATP = N-acetyl-L-glutamyl 5-phosphate + ADP</text>
        <dbReference type="Rhea" id="RHEA:14629"/>
        <dbReference type="ChEBI" id="CHEBI:30616"/>
        <dbReference type="ChEBI" id="CHEBI:44337"/>
        <dbReference type="ChEBI" id="CHEBI:57936"/>
        <dbReference type="ChEBI" id="CHEBI:456216"/>
        <dbReference type="EC" id="2.7.2.8"/>
    </reaction>
</comment>
<evidence type="ECO:0000256" key="3">
    <source>
        <dbReference type="ARBA" id="ARBA00022605"/>
    </source>
</evidence>
<protein>
    <recommendedName>
        <fullName evidence="9">Acetylglutamate kinase</fullName>
        <ecNumber evidence="9">2.7.2.8</ecNumber>
    </recommendedName>
    <alternativeName>
        <fullName evidence="9">N-acetyl-L-glutamate 5-phosphotransferase</fullName>
    </alternativeName>
    <alternativeName>
        <fullName evidence="9">NAG kinase</fullName>
        <shortName evidence="9">NAGK</shortName>
    </alternativeName>
</protein>
<dbReference type="GO" id="GO:0005524">
    <property type="term" value="F:ATP binding"/>
    <property type="evidence" value="ECO:0007669"/>
    <property type="project" value="UniProtKB-UniRule"/>
</dbReference>
<dbReference type="InterPro" id="IPR041727">
    <property type="entry name" value="NAGK-C"/>
</dbReference>
<feature type="binding site" evidence="9">
    <location>
        <position position="93"/>
    </location>
    <ligand>
        <name>substrate</name>
    </ligand>
</feature>
<name>A0A4R8A5B9_9FIRM</name>
<dbReference type="CDD" id="cd04250">
    <property type="entry name" value="AAK_NAGK-C"/>
    <property type="match status" value="1"/>
</dbReference>
<organism evidence="11 12">
    <name type="scientific">Breznakia blatticola</name>
    <dbReference type="NCBI Taxonomy" id="1754012"/>
    <lineage>
        <taxon>Bacteria</taxon>
        <taxon>Bacillati</taxon>
        <taxon>Bacillota</taxon>
        <taxon>Erysipelotrichia</taxon>
        <taxon>Erysipelotrichales</taxon>
        <taxon>Erysipelotrichaceae</taxon>
        <taxon>Breznakia</taxon>
    </lineage>
</organism>
<dbReference type="AlphaFoldDB" id="A0A4R8A5B9"/>
<comment type="subcellular location">
    <subcellularLocation>
        <location evidence="9">Cytoplasm</location>
    </subcellularLocation>
</comment>
<evidence type="ECO:0000256" key="9">
    <source>
        <dbReference type="HAMAP-Rule" id="MF_00082"/>
    </source>
</evidence>
<feature type="site" description="Transition state stabilizer" evidence="9">
    <location>
        <position position="251"/>
    </location>
</feature>
<evidence type="ECO:0000313" key="12">
    <source>
        <dbReference type="Proteomes" id="UP000294743"/>
    </source>
</evidence>
<dbReference type="NCBIfam" id="TIGR00761">
    <property type="entry name" value="argB"/>
    <property type="match status" value="1"/>
</dbReference>
<dbReference type="PANTHER" id="PTHR23342:SF0">
    <property type="entry name" value="N-ACETYLGLUTAMATE SYNTHASE, MITOCHONDRIAL"/>
    <property type="match status" value="1"/>
</dbReference>
<dbReference type="InterPro" id="IPR004662">
    <property type="entry name" value="AcgluKinase_fam"/>
</dbReference>
<proteinExistence type="inferred from homology"/>
<dbReference type="HAMAP" id="MF_00082">
    <property type="entry name" value="ArgB"/>
    <property type="match status" value="1"/>
</dbReference>
<dbReference type="FunFam" id="3.40.1160.10:FF:000004">
    <property type="entry name" value="Acetylglutamate kinase"/>
    <property type="match status" value="1"/>
</dbReference>
<evidence type="ECO:0000256" key="5">
    <source>
        <dbReference type="ARBA" id="ARBA00022741"/>
    </source>
</evidence>
<evidence type="ECO:0000256" key="8">
    <source>
        <dbReference type="ARBA" id="ARBA00048141"/>
    </source>
</evidence>